<dbReference type="CDD" id="cd18080">
    <property type="entry name" value="TrmD-like"/>
    <property type="match status" value="1"/>
</dbReference>
<evidence type="ECO:0000256" key="15">
    <source>
        <dbReference type="HAMAP-Rule" id="MF_00605"/>
    </source>
</evidence>
<evidence type="ECO:0000256" key="14">
    <source>
        <dbReference type="ARBA" id="ARBA00047783"/>
    </source>
</evidence>
<evidence type="ECO:0000256" key="2">
    <source>
        <dbReference type="ARBA" id="ARBA00004496"/>
    </source>
</evidence>
<dbReference type="SUPFAM" id="SSF75217">
    <property type="entry name" value="alpha/beta knot"/>
    <property type="match status" value="2"/>
</dbReference>
<feature type="compositionally biased region" description="Low complexity" evidence="16">
    <location>
        <begin position="107"/>
        <end position="151"/>
    </location>
</feature>
<evidence type="ECO:0000256" key="9">
    <source>
        <dbReference type="ARBA" id="ARBA00022679"/>
    </source>
</evidence>
<sequence>MRLDIITIFPEYFDVLDISLLGKARRAGLLDVHVHDLREWTHDRHRTVDDTPYGGGPGMVMKPEPWGEALDTLVPPQDADRPDPREPGSAHEPRPSGAAPSGKDSMAGDGATADAPPPDTAAAAASGSADSPGSPAGTSPPSQEAEASPSARVPRLIIPTPSGRPFTQADAVRYAAEPWLMFACGRYEGIDSRVAEEARTRMPVDEVSLGDFVLAGGEVAVLVMVEAIGRLLPGVLGNADSIADDSFAPGAMESLLEGPVYTKPPVWRGRAVPDVLLSGHHGAIARWRRDEALRRTARTRPELLKRLSPEKLDDRDRAVLREAGFPVDGEDVAD</sequence>
<evidence type="ECO:0000256" key="7">
    <source>
        <dbReference type="ARBA" id="ARBA00022490"/>
    </source>
</evidence>
<evidence type="ECO:0000313" key="19">
    <source>
        <dbReference type="Proteomes" id="UP000316706"/>
    </source>
</evidence>
<keyword evidence="10 15" id="KW-0949">S-adenosyl-L-methionine</keyword>
<dbReference type="InterPro" id="IPR016009">
    <property type="entry name" value="tRNA_MeTrfase_TRMD/TRM10"/>
</dbReference>
<comment type="similarity">
    <text evidence="3 15">Belongs to the RNA methyltransferase TrmD family.</text>
</comment>
<comment type="function">
    <text evidence="1 15">Specifically methylates guanosine-37 in various tRNAs.</text>
</comment>
<dbReference type="RefSeq" id="WP_141971410.1">
    <property type="nucleotide sequence ID" value="NZ_VFPO01000001.1"/>
</dbReference>
<feature type="region of interest" description="Disordered" evidence="16">
    <location>
        <begin position="46"/>
        <end position="162"/>
    </location>
</feature>
<dbReference type="EC" id="2.1.1.228" evidence="5 15"/>
<feature type="compositionally biased region" description="Basic and acidic residues" evidence="16">
    <location>
        <begin position="78"/>
        <end position="94"/>
    </location>
</feature>
<evidence type="ECO:0000256" key="11">
    <source>
        <dbReference type="ARBA" id="ARBA00022694"/>
    </source>
</evidence>
<dbReference type="PANTHER" id="PTHR46417:SF1">
    <property type="entry name" value="TRNA (GUANINE-N(1)-)-METHYLTRANSFERASE"/>
    <property type="match status" value="1"/>
</dbReference>
<comment type="subcellular location">
    <subcellularLocation>
        <location evidence="2 15">Cytoplasm</location>
    </subcellularLocation>
</comment>
<dbReference type="OrthoDB" id="9807416at2"/>
<evidence type="ECO:0000256" key="8">
    <source>
        <dbReference type="ARBA" id="ARBA00022603"/>
    </source>
</evidence>
<dbReference type="GO" id="GO:0052906">
    <property type="term" value="F:tRNA (guanine(37)-N1)-methyltransferase activity"/>
    <property type="evidence" value="ECO:0007669"/>
    <property type="project" value="UniProtKB-UniRule"/>
</dbReference>
<dbReference type="InterPro" id="IPR029028">
    <property type="entry name" value="Alpha/beta_knot_MTases"/>
</dbReference>
<comment type="caution">
    <text evidence="18">The sequence shown here is derived from an EMBL/GenBank/DDBJ whole genome shotgun (WGS) entry which is preliminary data.</text>
</comment>
<keyword evidence="9 15" id="KW-0808">Transferase</keyword>
<evidence type="ECO:0000259" key="17">
    <source>
        <dbReference type="Pfam" id="PF01746"/>
    </source>
</evidence>
<dbReference type="InterPro" id="IPR002649">
    <property type="entry name" value="tRNA_m1G_MeTrfase_TrmD"/>
</dbReference>
<dbReference type="Pfam" id="PF01746">
    <property type="entry name" value="tRNA_m1G_MT"/>
    <property type="match status" value="2"/>
</dbReference>
<organism evidence="18 19">
    <name type="scientific">Actinomadura hallensis</name>
    <dbReference type="NCBI Taxonomy" id="337895"/>
    <lineage>
        <taxon>Bacteria</taxon>
        <taxon>Bacillati</taxon>
        <taxon>Actinomycetota</taxon>
        <taxon>Actinomycetes</taxon>
        <taxon>Streptosporangiales</taxon>
        <taxon>Thermomonosporaceae</taxon>
        <taxon>Actinomadura</taxon>
    </lineage>
</organism>
<dbReference type="Gene3D" id="1.10.1270.20">
    <property type="entry name" value="tRNA(m1g37)methyltransferase, domain 2"/>
    <property type="match status" value="1"/>
</dbReference>
<dbReference type="EMBL" id="VFPO01000001">
    <property type="protein sequence ID" value="TQM70509.1"/>
    <property type="molecule type" value="Genomic_DNA"/>
</dbReference>
<comment type="catalytic activity">
    <reaction evidence="14 15">
        <text>guanosine(37) in tRNA + S-adenosyl-L-methionine = N(1)-methylguanosine(37) in tRNA + S-adenosyl-L-homocysteine + H(+)</text>
        <dbReference type="Rhea" id="RHEA:36899"/>
        <dbReference type="Rhea" id="RHEA-COMP:10145"/>
        <dbReference type="Rhea" id="RHEA-COMP:10147"/>
        <dbReference type="ChEBI" id="CHEBI:15378"/>
        <dbReference type="ChEBI" id="CHEBI:57856"/>
        <dbReference type="ChEBI" id="CHEBI:59789"/>
        <dbReference type="ChEBI" id="CHEBI:73542"/>
        <dbReference type="ChEBI" id="CHEBI:74269"/>
        <dbReference type="EC" id="2.1.1.228"/>
    </reaction>
</comment>
<feature type="domain" description="tRNA methyltransferase TRMD/TRM10-type" evidence="17">
    <location>
        <begin position="145"/>
        <end position="305"/>
    </location>
</feature>
<keyword evidence="11 15" id="KW-0819">tRNA processing</keyword>
<evidence type="ECO:0000256" key="4">
    <source>
        <dbReference type="ARBA" id="ARBA00011738"/>
    </source>
</evidence>
<dbReference type="Gene3D" id="3.40.1280.10">
    <property type="match status" value="2"/>
</dbReference>
<keyword evidence="8 15" id="KW-0489">Methyltransferase</keyword>
<feature type="binding site" evidence="15">
    <location>
        <position position="185"/>
    </location>
    <ligand>
        <name>S-adenosyl-L-methionine</name>
        <dbReference type="ChEBI" id="CHEBI:59789"/>
    </ligand>
</feature>
<evidence type="ECO:0000256" key="1">
    <source>
        <dbReference type="ARBA" id="ARBA00002634"/>
    </source>
</evidence>
<keyword evidence="19" id="KW-1185">Reference proteome</keyword>
<evidence type="ECO:0000256" key="6">
    <source>
        <dbReference type="ARBA" id="ARBA00014679"/>
    </source>
</evidence>
<name>A0A543IIW7_9ACTN</name>
<accession>A0A543IIW7</accession>
<dbReference type="PANTHER" id="PTHR46417">
    <property type="entry name" value="TRNA (GUANINE-N(1)-)-METHYLTRANSFERASE"/>
    <property type="match status" value="1"/>
</dbReference>
<keyword evidence="7 15" id="KW-0963">Cytoplasm</keyword>
<proteinExistence type="inferred from homology"/>
<dbReference type="FunFam" id="1.10.1270.20:FF:000002">
    <property type="entry name" value="tRNA (guanine-N(1)-)-methyltransferase"/>
    <property type="match status" value="1"/>
</dbReference>
<feature type="domain" description="tRNA methyltransferase TRMD/TRM10-type" evidence="17">
    <location>
        <begin position="1"/>
        <end position="74"/>
    </location>
</feature>
<evidence type="ECO:0000256" key="5">
    <source>
        <dbReference type="ARBA" id="ARBA00012807"/>
    </source>
</evidence>
<evidence type="ECO:0000256" key="3">
    <source>
        <dbReference type="ARBA" id="ARBA00007630"/>
    </source>
</evidence>
<evidence type="ECO:0000256" key="12">
    <source>
        <dbReference type="ARBA" id="ARBA00029736"/>
    </source>
</evidence>
<evidence type="ECO:0000256" key="13">
    <source>
        <dbReference type="ARBA" id="ARBA00033392"/>
    </source>
</evidence>
<dbReference type="AlphaFoldDB" id="A0A543IIW7"/>
<dbReference type="GO" id="GO:0002939">
    <property type="term" value="P:tRNA N1-guanine methylation"/>
    <property type="evidence" value="ECO:0007669"/>
    <property type="project" value="TreeGrafter"/>
</dbReference>
<evidence type="ECO:0000256" key="16">
    <source>
        <dbReference type="SAM" id="MobiDB-lite"/>
    </source>
</evidence>
<dbReference type="GO" id="GO:0005829">
    <property type="term" value="C:cytosol"/>
    <property type="evidence" value="ECO:0007669"/>
    <property type="project" value="TreeGrafter"/>
</dbReference>
<dbReference type="InterPro" id="IPR023148">
    <property type="entry name" value="tRNA_m1G_MeTrfase_C_sf"/>
</dbReference>
<dbReference type="InterPro" id="IPR029026">
    <property type="entry name" value="tRNA_m1G_MTases_N"/>
</dbReference>
<dbReference type="HAMAP" id="MF_00605">
    <property type="entry name" value="TrmD"/>
    <property type="match status" value="1"/>
</dbReference>
<evidence type="ECO:0000313" key="18">
    <source>
        <dbReference type="EMBL" id="TQM70509.1"/>
    </source>
</evidence>
<dbReference type="NCBIfam" id="NF000648">
    <property type="entry name" value="PRK00026.1"/>
    <property type="match status" value="1"/>
</dbReference>
<dbReference type="Proteomes" id="UP000316706">
    <property type="component" value="Unassembled WGS sequence"/>
</dbReference>
<feature type="binding site" evidence="15">
    <location>
        <begin position="209"/>
        <end position="214"/>
    </location>
    <ligand>
        <name>S-adenosyl-L-methionine</name>
        <dbReference type="ChEBI" id="CHEBI:59789"/>
    </ligand>
</feature>
<protein>
    <recommendedName>
        <fullName evidence="6 15">tRNA (guanine-N(1)-)-methyltransferase</fullName>
        <ecNumber evidence="5 15">2.1.1.228</ecNumber>
    </recommendedName>
    <alternativeName>
        <fullName evidence="12 15">M1G-methyltransferase</fullName>
    </alternativeName>
    <alternativeName>
        <fullName evidence="13 15">tRNA [GM37] methyltransferase</fullName>
    </alternativeName>
</protein>
<comment type="subunit">
    <text evidence="4 15">Homodimer.</text>
</comment>
<evidence type="ECO:0000256" key="10">
    <source>
        <dbReference type="ARBA" id="ARBA00022691"/>
    </source>
</evidence>
<gene>
    <name evidence="15" type="primary">trmD</name>
    <name evidence="18" type="ORF">FHX41_4236</name>
</gene>
<reference evidence="18 19" key="1">
    <citation type="submission" date="2019-06" db="EMBL/GenBank/DDBJ databases">
        <title>Sequencing the genomes of 1000 actinobacteria strains.</title>
        <authorList>
            <person name="Klenk H.-P."/>
        </authorList>
    </citation>
    <scope>NUCLEOTIDE SEQUENCE [LARGE SCALE GENOMIC DNA]</scope>
    <source>
        <strain evidence="18 19">DSM 45043</strain>
    </source>
</reference>